<feature type="transmembrane region" description="Helical" evidence="1">
    <location>
        <begin position="136"/>
        <end position="156"/>
    </location>
</feature>
<keyword evidence="3" id="KW-1185">Reference proteome</keyword>
<dbReference type="PANTHER" id="PTHR36832:SF2">
    <property type="entry name" value="INTEGRAL MEMBRANE PROTEIN"/>
    <property type="match status" value="1"/>
</dbReference>
<proteinExistence type="predicted"/>
<dbReference type="Pfam" id="PF06182">
    <property type="entry name" value="ABC2_membrane_6"/>
    <property type="match status" value="1"/>
</dbReference>
<evidence type="ECO:0000313" key="2">
    <source>
        <dbReference type="EMBL" id="GMA38418.1"/>
    </source>
</evidence>
<feature type="transmembrane region" description="Helical" evidence="1">
    <location>
        <begin position="54"/>
        <end position="74"/>
    </location>
</feature>
<protein>
    <submittedName>
        <fullName evidence="2">ABC transporter permease</fullName>
    </submittedName>
</protein>
<feature type="transmembrane region" description="Helical" evidence="1">
    <location>
        <begin position="195"/>
        <end position="216"/>
    </location>
</feature>
<comment type="caution">
    <text evidence="2">The sequence shown here is derived from an EMBL/GenBank/DDBJ whole genome shotgun (WGS) entry which is preliminary data.</text>
</comment>
<reference evidence="3" key="1">
    <citation type="journal article" date="2019" name="Int. J. Syst. Evol. Microbiol.">
        <title>The Global Catalogue of Microorganisms (GCM) 10K type strain sequencing project: providing services to taxonomists for standard genome sequencing and annotation.</title>
        <authorList>
            <consortium name="The Broad Institute Genomics Platform"/>
            <consortium name="The Broad Institute Genome Sequencing Center for Infectious Disease"/>
            <person name="Wu L."/>
            <person name="Ma J."/>
        </authorList>
    </citation>
    <scope>NUCLEOTIDE SEQUENCE [LARGE SCALE GENOMIC DNA]</scope>
    <source>
        <strain evidence="3">NBRC 113072</strain>
    </source>
</reference>
<accession>A0ABQ6INZ2</accession>
<sequence>MSAPAPALPQPVGTVGARQVVRMLLVLVLAGFRRFTAYRLAAVAGIVANVTFGYIRGAVLLAIVGGGSVAAAGYTGQSLMTYNWLTQSAIGALAIWGTTEVSDRVRTGDIAVDLARPLDLMTTFLAQDLGRALASIVLRGLPTVAVGALTVGIVLPGHLAPWIAGLLGIALALVISFLARFVMQLSSFWVIEIRGIQTFYMVVSGFFAGLVFPLALMPDWLRAMAMLTPFPSMLQHPIDILSGRVTGPDIWWLVAQQVGWLVALVLLGRVLLAAGTRRLVVQGG</sequence>
<keyword evidence="1" id="KW-1133">Transmembrane helix</keyword>
<dbReference type="InterPro" id="IPR010390">
    <property type="entry name" value="ABC-2_transporter-like"/>
</dbReference>
<dbReference type="RefSeq" id="WP_284302487.1">
    <property type="nucleotide sequence ID" value="NZ_BSUO01000001.1"/>
</dbReference>
<dbReference type="Proteomes" id="UP001157126">
    <property type="component" value="Unassembled WGS sequence"/>
</dbReference>
<feature type="transmembrane region" description="Helical" evidence="1">
    <location>
        <begin position="250"/>
        <end position="272"/>
    </location>
</feature>
<evidence type="ECO:0000313" key="3">
    <source>
        <dbReference type="Proteomes" id="UP001157126"/>
    </source>
</evidence>
<name>A0ABQ6INZ2_9MICO</name>
<dbReference type="PANTHER" id="PTHR36832">
    <property type="entry name" value="SLR1174 PROTEIN-RELATED"/>
    <property type="match status" value="1"/>
</dbReference>
<keyword evidence="1" id="KW-0472">Membrane</keyword>
<organism evidence="2 3">
    <name type="scientific">Mobilicoccus caccae</name>
    <dbReference type="NCBI Taxonomy" id="1859295"/>
    <lineage>
        <taxon>Bacteria</taxon>
        <taxon>Bacillati</taxon>
        <taxon>Actinomycetota</taxon>
        <taxon>Actinomycetes</taxon>
        <taxon>Micrococcales</taxon>
        <taxon>Dermatophilaceae</taxon>
        <taxon>Mobilicoccus</taxon>
    </lineage>
</organism>
<feature type="transmembrane region" description="Helical" evidence="1">
    <location>
        <begin position="162"/>
        <end position="183"/>
    </location>
</feature>
<dbReference type="EMBL" id="BSUO01000001">
    <property type="protein sequence ID" value="GMA38418.1"/>
    <property type="molecule type" value="Genomic_DNA"/>
</dbReference>
<keyword evidence="1" id="KW-0812">Transmembrane</keyword>
<evidence type="ECO:0000256" key="1">
    <source>
        <dbReference type="SAM" id="Phobius"/>
    </source>
</evidence>
<gene>
    <name evidence="2" type="ORF">GCM10025883_04630</name>
</gene>